<dbReference type="EMBL" id="FRBK01000026">
    <property type="protein sequence ID" value="SHN24836.1"/>
    <property type="molecule type" value="Genomic_DNA"/>
</dbReference>
<reference evidence="2" key="1">
    <citation type="submission" date="2016-11" db="EMBL/GenBank/DDBJ databases">
        <authorList>
            <person name="Jaros S."/>
            <person name="Januszkiewicz K."/>
            <person name="Wedrychowicz H."/>
        </authorList>
    </citation>
    <scope>NUCLEOTIDE SEQUENCE [LARGE SCALE GENOMIC DNA]</scope>
    <source>
        <strain evidence="2">CGMCC 4.3555</strain>
    </source>
</reference>
<protein>
    <submittedName>
        <fullName evidence="1">Uncharacterized protein</fullName>
    </submittedName>
</protein>
<gene>
    <name evidence="1" type="ORF">SAMN05216268_126143</name>
</gene>
<sequence length="121" mass="13235">MAWNLTQKARIGQNATKEDFEIKVSGYYSLSATVEMDQTHNAGIRARVIARVKGTWTNLYGGDAGHYTADKGMKMTTDRMTVAKAWLNAGDIIAVQTQVNVSAPLKWTGGGDITLKWLGKT</sequence>
<accession>A0A9X8QZM0</accession>
<evidence type="ECO:0000313" key="1">
    <source>
        <dbReference type="EMBL" id="SHN24836.1"/>
    </source>
</evidence>
<comment type="caution">
    <text evidence="1">The sequence shown here is derived from an EMBL/GenBank/DDBJ whole genome shotgun (WGS) entry which is preliminary data.</text>
</comment>
<dbReference type="RefSeq" id="WP_073449076.1">
    <property type="nucleotide sequence ID" value="NZ_FRBK01000026.1"/>
</dbReference>
<evidence type="ECO:0000313" key="2">
    <source>
        <dbReference type="Proteomes" id="UP000184388"/>
    </source>
</evidence>
<organism evidence="1 2">
    <name type="scientific">Streptomyces yunnanensis</name>
    <dbReference type="NCBI Taxonomy" id="156453"/>
    <lineage>
        <taxon>Bacteria</taxon>
        <taxon>Bacillati</taxon>
        <taxon>Actinomycetota</taxon>
        <taxon>Actinomycetes</taxon>
        <taxon>Kitasatosporales</taxon>
        <taxon>Streptomycetaceae</taxon>
        <taxon>Streptomyces</taxon>
    </lineage>
</organism>
<dbReference type="Proteomes" id="UP000184388">
    <property type="component" value="Unassembled WGS sequence"/>
</dbReference>
<dbReference type="AlphaFoldDB" id="A0A9X8QZM0"/>
<proteinExistence type="predicted"/>
<name>A0A9X8QZM0_9ACTN</name>